<organism evidence="1 2">
    <name type="scientific">Elysia crispata</name>
    <name type="common">lettuce slug</name>
    <dbReference type="NCBI Taxonomy" id="231223"/>
    <lineage>
        <taxon>Eukaryota</taxon>
        <taxon>Metazoa</taxon>
        <taxon>Spiralia</taxon>
        <taxon>Lophotrochozoa</taxon>
        <taxon>Mollusca</taxon>
        <taxon>Gastropoda</taxon>
        <taxon>Heterobranchia</taxon>
        <taxon>Euthyneura</taxon>
        <taxon>Panpulmonata</taxon>
        <taxon>Sacoglossa</taxon>
        <taxon>Placobranchoidea</taxon>
        <taxon>Plakobranchidae</taxon>
        <taxon>Elysia</taxon>
    </lineage>
</organism>
<dbReference type="AlphaFoldDB" id="A0AAE0ZCP8"/>
<gene>
    <name evidence="1" type="ORF">RRG08_059294</name>
</gene>
<accession>A0AAE0ZCP8</accession>
<dbReference type="EMBL" id="JAWDGP010004222">
    <property type="protein sequence ID" value="KAK3766476.1"/>
    <property type="molecule type" value="Genomic_DNA"/>
</dbReference>
<comment type="caution">
    <text evidence="1">The sequence shown here is derived from an EMBL/GenBank/DDBJ whole genome shotgun (WGS) entry which is preliminary data.</text>
</comment>
<reference evidence="1" key="1">
    <citation type="journal article" date="2023" name="G3 (Bethesda)">
        <title>A reference genome for the long-term kleptoplast-retaining sea slug Elysia crispata morphotype clarki.</title>
        <authorList>
            <person name="Eastman K.E."/>
            <person name="Pendleton A.L."/>
            <person name="Shaikh M.A."/>
            <person name="Suttiyut T."/>
            <person name="Ogas R."/>
            <person name="Tomko P."/>
            <person name="Gavelis G."/>
            <person name="Widhalm J.R."/>
            <person name="Wisecaver J.H."/>
        </authorList>
    </citation>
    <scope>NUCLEOTIDE SEQUENCE</scope>
    <source>
        <strain evidence="1">ECLA1</strain>
    </source>
</reference>
<evidence type="ECO:0000313" key="1">
    <source>
        <dbReference type="EMBL" id="KAK3766476.1"/>
    </source>
</evidence>
<protein>
    <submittedName>
        <fullName evidence="1">Uncharacterized protein</fullName>
    </submittedName>
</protein>
<evidence type="ECO:0000313" key="2">
    <source>
        <dbReference type="Proteomes" id="UP001283361"/>
    </source>
</evidence>
<dbReference type="Proteomes" id="UP001283361">
    <property type="component" value="Unassembled WGS sequence"/>
</dbReference>
<name>A0AAE0ZCP8_9GAST</name>
<keyword evidence="2" id="KW-1185">Reference proteome</keyword>
<sequence>MASSSSSTLSTAAGETQSPWRFGVILFALLPRRHLNDEQILQPATTGHGEAVRSHDGQSVSPMNDNHSDYMTIPTPPWPNPKPSSRRFWPFSWLCFRSLNDITRFKHIVFTPSLRVSCLVRVDHCPQPLPFLLQSFLGVAVAIDA</sequence>
<proteinExistence type="predicted"/>